<dbReference type="EMBL" id="BARS01021751">
    <property type="protein sequence ID" value="GAG07184.1"/>
    <property type="molecule type" value="Genomic_DNA"/>
</dbReference>
<dbReference type="SUPFAM" id="SSF46785">
    <property type="entry name" value="Winged helix' DNA-binding domain"/>
    <property type="match status" value="1"/>
</dbReference>
<dbReference type="Gene3D" id="1.10.10.10">
    <property type="entry name" value="Winged helix-like DNA-binding domain superfamily/Winged helix DNA-binding domain"/>
    <property type="match status" value="1"/>
</dbReference>
<dbReference type="InterPro" id="IPR036388">
    <property type="entry name" value="WH-like_DNA-bd_sf"/>
</dbReference>
<reference evidence="1" key="1">
    <citation type="journal article" date="2014" name="Front. Microbiol.">
        <title>High frequency of phylogenetically diverse reductive dehalogenase-homologous genes in deep subseafloor sedimentary metagenomes.</title>
        <authorList>
            <person name="Kawai M."/>
            <person name="Futagami T."/>
            <person name="Toyoda A."/>
            <person name="Takaki Y."/>
            <person name="Nishi S."/>
            <person name="Hori S."/>
            <person name="Arai W."/>
            <person name="Tsubouchi T."/>
            <person name="Morono Y."/>
            <person name="Uchiyama I."/>
            <person name="Ito T."/>
            <person name="Fujiyama A."/>
            <person name="Inagaki F."/>
            <person name="Takami H."/>
        </authorList>
    </citation>
    <scope>NUCLEOTIDE SEQUENCE</scope>
    <source>
        <strain evidence="1">Expedition CK06-06</strain>
    </source>
</reference>
<organism evidence="1">
    <name type="scientific">marine sediment metagenome</name>
    <dbReference type="NCBI Taxonomy" id="412755"/>
    <lineage>
        <taxon>unclassified sequences</taxon>
        <taxon>metagenomes</taxon>
        <taxon>ecological metagenomes</taxon>
    </lineage>
</organism>
<evidence type="ECO:0008006" key="2">
    <source>
        <dbReference type="Google" id="ProtNLM"/>
    </source>
</evidence>
<proteinExistence type="predicted"/>
<name>X0UN44_9ZZZZ</name>
<gene>
    <name evidence="1" type="ORF">S01H1_34877</name>
</gene>
<evidence type="ECO:0000313" key="1">
    <source>
        <dbReference type="EMBL" id="GAG07184.1"/>
    </source>
</evidence>
<dbReference type="InterPro" id="IPR036390">
    <property type="entry name" value="WH_DNA-bd_sf"/>
</dbReference>
<protein>
    <recommendedName>
        <fullName evidence="2">HTH arsR-type domain-containing protein</fullName>
    </recommendedName>
</protein>
<dbReference type="AlphaFoldDB" id="X0UN44"/>
<comment type="caution">
    <text evidence="1">The sequence shown here is derived from an EMBL/GenBank/DDBJ whole genome shotgun (WGS) entry which is preliminary data.</text>
</comment>
<dbReference type="Pfam" id="PF25212">
    <property type="entry name" value="HVO_A0114"/>
    <property type="match status" value="1"/>
</dbReference>
<accession>X0UN44</accession>
<sequence>MQLRIVRRIPLGEVRHRVADLEAKYGGNMDDIPDRFAEGQIDREAFEDYVDWMGMVHALRAYSEGEDFDYFTEDILELSKDEISKLTPRRLELMDQISRHRADSINELATTINRDVKNVYNDLKTLESLGFVRLVKEGRRLVPDLLVKEITFLTW</sequence>